<evidence type="ECO:0000256" key="1">
    <source>
        <dbReference type="ARBA" id="ARBA00004141"/>
    </source>
</evidence>
<accession>A0AAD7EEE5</accession>
<reference evidence="8" key="1">
    <citation type="submission" date="2023-03" db="EMBL/GenBank/DDBJ databases">
        <title>Massive genome expansion in bonnet fungi (Mycena s.s.) driven by repeated elements and novel gene families across ecological guilds.</title>
        <authorList>
            <consortium name="Lawrence Berkeley National Laboratory"/>
            <person name="Harder C.B."/>
            <person name="Miyauchi S."/>
            <person name="Viragh M."/>
            <person name="Kuo A."/>
            <person name="Thoen E."/>
            <person name="Andreopoulos B."/>
            <person name="Lu D."/>
            <person name="Skrede I."/>
            <person name="Drula E."/>
            <person name="Henrissat B."/>
            <person name="Morin E."/>
            <person name="Kohler A."/>
            <person name="Barry K."/>
            <person name="LaButti K."/>
            <person name="Morin E."/>
            <person name="Salamov A."/>
            <person name="Lipzen A."/>
            <person name="Mereny Z."/>
            <person name="Hegedus B."/>
            <person name="Baldrian P."/>
            <person name="Stursova M."/>
            <person name="Weitz H."/>
            <person name="Taylor A."/>
            <person name="Grigoriev I.V."/>
            <person name="Nagy L.G."/>
            <person name="Martin F."/>
            <person name="Kauserud H."/>
        </authorList>
    </citation>
    <scope>NUCLEOTIDE SEQUENCE</scope>
    <source>
        <strain evidence="8">CBHHK002</strain>
    </source>
</reference>
<name>A0AAD7EEE5_9AGAR</name>
<keyword evidence="6" id="KW-0813">Transport</keyword>
<dbReference type="SUPFAM" id="SSF103473">
    <property type="entry name" value="MFS general substrate transporter"/>
    <property type="match status" value="1"/>
</dbReference>
<dbReference type="GO" id="GO:0022857">
    <property type="term" value="F:transmembrane transporter activity"/>
    <property type="evidence" value="ECO:0007669"/>
    <property type="project" value="InterPro"/>
</dbReference>
<dbReference type="InterPro" id="IPR000109">
    <property type="entry name" value="POT_fam"/>
</dbReference>
<feature type="transmembrane region" description="Helical" evidence="7">
    <location>
        <begin position="38"/>
        <end position="58"/>
    </location>
</feature>
<evidence type="ECO:0000256" key="4">
    <source>
        <dbReference type="ARBA" id="ARBA00022989"/>
    </source>
</evidence>
<gene>
    <name evidence="8" type="ORF">DFH08DRAFT_716211</name>
</gene>
<organism evidence="8 9">
    <name type="scientific">Mycena albidolilacea</name>
    <dbReference type="NCBI Taxonomy" id="1033008"/>
    <lineage>
        <taxon>Eukaryota</taxon>
        <taxon>Fungi</taxon>
        <taxon>Dikarya</taxon>
        <taxon>Basidiomycota</taxon>
        <taxon>Agaricomycotina</taxon>
        <taxon>Agaricomycetes</taxon>
        <taxon>Agaricomycetidae</taxon>
        <taxon>Agaricales</taxon>
        <taxon>Marasmiineae</taxon>
        <taxon>Mycenaceae</taxon>
        <taxon>Mycena</taxon>
    </lineage>
</organism>
<keyword evidence="5 7" id="KW-0472">Membrane</keyword>
<dbReference type="EMBL" id="JARIHO010000065">
    <property type="protein sequence ID" value="KAJ7314762.1"/>
    <property type="molecule type" value="Genomic_DNA"/>
</dbReference>
<dbReference type="Pfam" id="PF00854">
    <property type="entry name" value="PTR2"/>
    <property type="match status" value="1"/>
</dbReference>
<comment type="subcellular location">
    <subcellularLocation>
        <location evidence="1 6">Membrane</location>
        <topology evidence="1 6">Multi-pass membrane protein</topology>
    </subcellularLocation>
</comment>
<dbReference type="GO" id="GO:0006857">
    <property type="term" value="P:oligopeptide transport"/>
    <property type="evidence" value="ECO:0007669"/>
    <property type="project" value="InterPro"/>
</dbReference>
<comment type="caution">
    <text evidence="8">The sequence shown here is derived from an EMBL/GenBank/DDBJ whole genome shotgun (WGS) entry which is preliminary data.</text>
</comment>
<evidence type="ECO:0000313" key="8">
    <source>
        <dbReference type="EMBL" id="KAJ7314762.1"/>
    </source>
</evidence>
<dbReference type="PROSITE" id="PS01023">
    <property type="entry name" value="PTR2_2"/>
    <property type="match status" value="1"/>
</dbReference>
<keyword evidence="9" id="KW-1185">Reference proteome</keyword>
<dbReference type="Gene3D" id="1.20.1250.20">
    <property type="entry name" value="MFS general substrate transporter like domains"/>
    <property type="match status" value="1"/>
</dbReference>
<dbReference type="PANTHER" id="PTHR11654">
    <property type="entry name" value="OLIGOPEPTIDE TRANSPORTER-RELATED"/>
    <property type="match status" value="1"/>
</dbReference>
<protein>
    <submittedName>
        <fullName evidence="8">POT family-domain-containing protein</fullName>
    </submittedName>
</protein>
<keyword evidence="3 6" id="KW-0812">Transmembrane</keyword>
<evidence type="ECO:0000313" key="9">
    <source>
        <dbReference type="Proteomes" id="UP001218218"/>
    </source>
</evidence>
<evidence type="ECO:0000256" key="5">
    <source>
        <dbReference type="ARBA" id="ARBA00023136"/>
    </source>
</evidence>
<dbReference type="InterPro" id="IPR036259">
    <property type="entry name" value="MFS_trans_sf"/>
</dbReference>
<evidence type="ECO:0000256" key="2">
    <source>
        <dbReference type="ARBA" id="ARBA00005982"/>
    </source>
</evidence>
<evidence type="ECO:0000256" key="3">
    <source>
        <dbReference type="ARBA" id="ARBA00022692"/>
    </source>
</evidence>
<proteinExistence type="inferred from homology"/>
<feature type="transmembrane region" description="Helical" evidence="7">
    <location>
        <begin position="70"/>
        <end position="89"/>
    </location>
</feature>
<comment type="similarity">
    <text evidence="2 6">Belongs to the major facilitator superfamily. Proton-dependent oligopeptide transporter (POT/PTR) (TC 2.A.17) family.</text>
</comment>
<feature type="transmembrane region" description="Helical" evidence="7">
    <location>
        <begin position="130"/>
        <end position="149"/>
    </location>
</feature>
<keyword evidence="4 7" id="KW-1133">Transmembrane helix</keyword>
<dbReference type="Proteomes" id="UP001218218">
    <property type="component" value="Unassembled WGS sequence"/>
</dbReference>
<evidence type="ECO:0000256" key="6">
    <source>
        <dbReference type="RuleBase" id="RU003755"/>
    </source>
</evidence>
<dbReference type="GO" id="GO:0016020">
    <property type="term" value="C:membrane"/>
    <property type="evidence" value="ECO:0007669"/>
    <property type="project" value="UniProtKB-SubCell"/>
</dbReference>
<dbReference type="InterPro" id="IPR018456">
    <property type="entry name" value="PTR2_symporter_CS"/>
</dbReference>
<dbReference type="AlphaFoldDB" id="A0AAD7EEE5"/>
<evidence type="ECO:0000256" key="7">
    <source>
        <dbReference type="SAM" id="Phobius"/>
    </source>
</evidence>
<sequence>MLGRRQQTSTGIGTFYQFWSVLRHALIGAYIADAHLGRYNTIIVAVFIALIGHIILIVSAVPGIIQKSQTALGMFLFAQIVMGFGTGVFKANISLLVAEQYRRTKLFVVETKSGEHIIVDPTLTVSHVYMYFYLFINIGALVGQITMVYSEKVCLLFYFIQGAN</sequence>